<evidence type="ECO:0000313" key="8">
    <source>
        <dbReference type="Proteomes" id="UP000314294"/>
    </source>
</evidence>
<reference evidence="7 8" key="1">
    <citation type="submission" date="2019-03" db="EMBL/GenBank/DDBJ databases">
        <title>First draft genome of Liparis tanakae, snailfish: a comprehensive survey of snailfish specific genes.</title>
        <authorList>
            <person name="Kim W."/>
            <person name="Song I."/>
            <person name="Jeong J.-H."/>
            <person name="Kim D."/>
            <person name="Kim S."/>
            <person name="Ryu S."/>
            <person name="Song J.Y."/>
            <person name="Lee S.K."/>
        </authorList>
    </citation>
    <scope>NUCLEOTIDE SEQUENCE [LARGE SCALE GENOMIC DNA]</scope>
    <source>
        <tissue evidence="7">Muscle</tissue>
    </source>
</reference>
<name>A0A4Z2J1F9_9TELE</name>
<evidence type="ECO:0000256" key="5">
    <source>
        <dbReference type="ARBA" id="ARBA00023136"/>
    </source>
</evidence>
<evidence type="ECO:0000256" key="2">
    <source>
        <dbReference type="ARBA" id="ARBA00010674"/>
    </source>
</evidence>
<dbReference type="InterPro" id="IPR008952">
    <property type="entry name" value="Tetraspanin_EC2_sf"/>
</dbReference>
<keyword evidence="4 6" id="KW-1133">Transmembrane helix</keyword>
<accession>A0A4Z2J1F9</accession>
<gene>
    <name evidence="7" type="primary">RDS2</name>
    <name evidence="7" type="ORF">EYF80_005482</name>
</gene>
<evidence type="ECO:0000256" key="6">
    <source>
        <dbReference type="SAM" id="Phobius"/>
    </source>
</evidence>
<feature type="transmembrane region" description="Helical" evidence="6">
    <location>
        <begin position="98"/>
        <end position="120"/>
    </location>
</feature>
<dbReference type="AlphaFoldDB" id="A0A4Z2J1F9"/>
<dbReference type="CDD" id="cd03162">
    <property type="entry name" value="peripherin_like_LEL"/>
    <property type="match status" value="1"/>
</dbReference>
<dbReference type="GO" id="GO:0007601">
    <property type="term" value="P:visual perception"/>
    <property type="evidence" value="ECO:0007669"/>
    <property type="project" value="InterPro"/>
</dbReference>
<dbReference type="Gene3D" id="1.10.1450.10">
    <property type="entry name" value="Tetraspanin"/>
    <property type="match status" value="1"/>
</dbReference>
<proteinExistence type="inferred from homology"/>
<evidence type="ECO:0000256" key="3">
    <source>
        <dbReference type="ARBA" id="ARBA00022692"/>
    </source>
</evidence>
<dbReference type="OrthoDB" id="9836210at2759"/>
<dbReference type="SUPFAM" id="SSF48652">
    <property type="entry name" value="Tetraspanin"/>
    <property type="match status" value="1"/>
</dbReference>
<organism evidence="7 8">
    <name type="scientific">Liparis tanakae</name>
    <name type="common">Tanaka's snailfish</name>
    <dbReference type="NCBI Taxonomy" id="230148"/>
    <lineage>
        <taxon>Eukaryota</taxon>
        <taxon>Metazoa</taxon>
        <taxon>Chordata</taxon>
        <taxon>Craniata</taxon>
        <taxon>Vertebrata</taxon>
        <taxon>Euteleostomi</taxon>
        <taxon>Actinopterygii</taxon>
        <taxon>Neopterygii</taxon>
        <taxon>Teleostei</taxon>
        <taxon>Neoteleostei</taxon>
        <taxon>Acanthomorphata</taxon>
        <taxon>Eupercaria</taxon>
        <taxon>Perciformes</taxon>
        <taxon>Cottioidei</taxon>
        <taxon>Cottales</taxon>
        <taxon>Liparidae</taxon>
        <taxon>Liparis</taxon>
    </lineage>
</organism>
<evidence type="ECO:0000256" key="1">
    <source>
        <dbReference type="ARBA" id="ARBA00004141"/>
    </source>
</evidence>
<dbReference type="GO" id="GO:0005886">
    <property type="term" value="C:plasma membrane"/>
    <property type="evidence" value="ECO:0007669"/>
    <property type="project" value="TreeGrafter"/>
</dbReference>
<comment type="similarity">
    <text evidence="2">Belongs to the PRPH2/ROM1 family.</text>
</comment>
<keyword evidence="5 6" id="KW-0472">Membrane</keyword>
<keyword evidence="3 6" id="KW-0812">Transmembrane</keyword>
<dbReference type="InterPro" id="IPR042026">
    <property type="entry name" value="Peripherin_LEL"/>
</dbReference>
<dbReference type="FunFam" id="1.10.1450.10:FF:000002">
    <property type="entry name" value="Retinal outer segment membrane protein 1"/>
    <property type="match status" value="1"/>
</dbReference>
<dbReference type="InterPro" id="IPR018499">
    <property type="entry name" value="Tetraspanin/Peripherin"/>
</dbReference>
<feature type="transmembrane region" description="Helical" evidence="6">
    <location>
        <begin position="60"/>
        <end position="78"/>
    </location>
</feature>
<protein>
    <submittedName>
        <fullName evidence="7">Photoreceptor outer segment membrane glycoprotein 2</fullName>
    </submittedName>
</protein>
<dbReference type="EMBL" id="SRLO01000028">
    <property type="protein sequence ID" value="TNN84155.1"/>
    <property type="molecule type" value="Genomic_DNA"/>
</dbReference>
<dbReference type="Proteomes" id="UP000314294">
    <property type="component" value="Unassembled WGS sequence"/>
</dbReference>
<dbReference type="InterPro" id="IPR000830">
    <property type="entry name" value="Peripherin/rom-1"/>
</dbReference>
<comment type="caution">
    <text evidence="7">The sequence shown here is derived from an EMBL/GenBank/DDBJ whole genome shotgun (WGS) entry which is preliminary data.</text>
</comment>
<keyword evidence="7" id="KW-0675">Receptor</keyword>
<dbReference type="PANTHER" id="PTHR19282">
    <property type="entry name" value="TETRASPANIN"/>
    <property type="match status" value="1"/>
</dbReference>
<keyword evidence="8" id="KW-1185">Reference proteome</keyword>
<dbReference type="PRINTS" id="PR00218">
    <property type="entry name" value="PERIPHERNRDS"/>
</dbReference>
<feature type="transmembrane region" description="Helical" evidence="6">
    <location>
        <begin position="20"/>
        <end position="40"/>
    </location>
</feature>
<dbReference type="PANTHER" id="PTHR19282:SF184">
    <property type="entry name" value="PERIPHERIN 2 LIKE-RELATED"/>
    <property type="match status" value="1"/>
</dbReference>
<evidence type="ECO:0000256" key="4">
    <source>
        <dbReference type="ARBA" id="ARBA00022989"/>
    </source>
</evidence>
<comment type="subcellular location">
    <subcellularLocation>
        <location evidence="1">Membrane</location>
        <topology evidence="1">Multi-pass membrane protein</topology>
    </subcellularLocation>
</comment>
<dbReference type="Pfam" id="PF00335">
    <property type="entry name" value="Tetraspanin"/>
    <property type="match status" value="1"/>
</dbReference>
<sequence length="414" mass="47514">MAVLRLTFTKNKRDKLAQVLWILNWISVLTGILLFSLGLFLKVEINKREELMAARDIQYVPNMLIAVGLIACAINFLGGKICYDCVDTHKFLRWKLIMLPYIICTFFFTFCVLVGALMCYSMRGELEESLNLGLTEAIKFYKDTDTPGRCFLKRTVDMLQMEFRCCGNNGYKDWFQIQWISNRYLDMSQKEVVDRLRSNVEGKYLMTGVPFSCCNLNSPRPCIQQHVTNNSAHFNYEHQTEALNLWMRGCRQALLEYYTHIMRSIGLTVLLTWLFELSVLTGVRYLQTSLENVLRQGDLDSESDGWLLENSFMETARTNLNIIKCLGKSNQIDTATNGDPNINVPSTSKAHYGPDNVPLKEIPEANKIQFRVQMLHGLEFTHLRNMPTPAPQVAAWAVQAPTSSPSSWLRQQEL</sequence>
<evidence type="ECO:0000313" key="7">
    <source>
        <dbReference type="EMBL" id="TNN84155.1"/>
    </source>
</evidence>